<proteinExistence type="predicted"/>
<dbReference type="SUPFAM" id="SSF81296">
    <property type="entry name" value="E set domains"/>
    <property type="match status" value="1"/>
</dbReference>
<feature type="chain" id="PRO_5032610959" evidence="1">
    <location>
        <begin position="21"/>
        <end position="268"/>
    </location>
</feature>
<feature type="signal peptide" evidence="1">
    <location>
        <begin position="1"/>
        <end position="20"/>
    </location>
</feature>
<accession>A0A858R4G5</accession>
<dbReference type="AlphaFoldDB" id="A0A858R4G5"/>
<evidence type="ECO:0000313" key="5">
    <source>
        <dbReference type="Proteomes" id="UP000501891"/>
    </source>
</evidence>
<dbReference type="EMBL" id="CP051775">
    <property type="protein sequence ID" value="QJE71976.1"/>
    <property type="molecule type" value="Genomic_DNA"/>
</dbReference>
<sequence>MKTRTLLLAGLLLAPLPAYAQEAPTPEDQERWAYVRETLFPGRKAEPAGDRLALEAPNRAADASIVPIAVTAKDDPADPVTKLHLFIDDNPVPRALSATLGPAAARPALETRVRVNEYTWVHAVAETKAGRLLETGRFVKASGGCSAPALKDPAEAAARLGRMKLNLPADFRPGEPVKAQILVSHPNNSGLQFDQVSRTYIPAHYVDKVLVRYNGQEVATVEADISLSEDPSLHFAFTPEPTGTLEVEVTDSKGASFKQSWPVAARGS</sequence>
<dbReference type="KEGG" id="acru:HHL28_01620"/>
<dbReference type="InterPro" id="IPR014880">
    <property type="entry name" value="SoxZ_dom"/>
</dbReference>
<dbReference type="NCBIfam" id="TIGR04557">
    <property type="entry name" value="fuse_rel_SoxYZ"/>
    <property type="match status" value="1"/>
</dbReference>
<dbReference type="InterPro" id="IPR030831">
    <property type="entry name" value="Fuse-rel_SoxYZ"/>
</dbReference>
<dbReference type="Pfam" id="PF13501">
    <property type="entry name" value="SoxY"/>
    <property type="match status" value="1"/>
</dbReference>
<evidence type="ECO:0000259" key="2">
    <source>
        <dbReference type="Pfam" id="PF08770"/>
    </source>
</evidence>
<gene>
    <name evidence="4" type="ORF">HHL28_01620</name>
</gene>
<keyword evidence="1" id="KW-0732">Signal</keyword>
<dbReference type="Pfam" id="PF08770">
    <property type="entry name" value="SoxZ"/>
    <property type="match status" value="1"/>
</dbReference>
<feature type="domain" description="Ig-like SoxY" evidence="3">
    <location>
        <begin position="38"/>
        <end position="145"/>
    </location>
</feature>
<organism evidence="4 5">
    <name type="scientific">Aerophototrophica crusticola</name>
    <dbReference type="NCBI Taxonomy" id="1709002"/>
    <lineage>
        <taxon>Bacteria</taxon>
        <taxon>Pseudomonadati</taxon>
        <taxon>Pseudomonadota</taxon>
        <taxon>Alphaproteobacteria</taxon>
        <taxon>Rhodospirillales</taxon>
        <taxon>Rhodospirillaceae</taxon>
        <taxon>Aerophototrophica</taxon>
    </lineage>
</organism>
<reference evidence="4" key="1">
    <citation type="submission" date="2020-04" db="EMBL/GenBank/DDBJ databases">
        <title>A desert anoxygenic phototrophic bacterium fixes CO2 using RubisCO under aerobic conditions.</title>
        <authorList>
            <person name="Tang K."/>
        </authorList>
    </citation>
    <scope>NUCLEOTIDE SEQUENCE [LARGE SCALE GENOMIC DNA]</scope>
    <source>
        <strain evidence="4">MIMtkB3</strain>
    </source>
</reference>
<evidence type="ECO:0000256" key="1">
    <source>
        <dbReference type="SAM" id="SignalP"/>
    </source>
</evidence>
<name>A0A858R4G5_9PROT</name>
<evidence type="ECO:0000313" key="4">
    <source>
        <dbReference type="EMBL" id="QJE71976.1"/>
    </source>
</evidence>
<keyword evidence="5" id="KW-1185">Reference proteome</keyword>
<dbReference type="InterPro" id="IPR013783">
    <property type="entry name" value="Ig-like_fold"/>
</dbReference>
<dbReference type="InterPro" id="IPR032711">
    <property type="entry name" value="SoxY"/>
</dbReference>
<dbReference type="InterPro" id="IPR038162">
    <property type="entry name" value="SoxY_sf"/>
</dbReference>
<evidence type="ECO:0000259" key="3">
    <source>
        <dbReference type="Pfam" id="PF13501"/>
    </source>
</evidence>
<dbReference type="Proteomes" id="UP000501891">
    <property type="component" value="Chromosome"/>
</dbReference>
<dbReference type="Gene3D" id="2.60.40.10">
    <property type="entry name" value="Immunoglobulins"/>
    <property type="match status" value="1"/>
</dbReference>
<protein>
    <submittedName>
        <fullName evidence="4">Quinoprotein dehydrogenase-associated SoxYZ-like carrier</fullName>
    </submittedName>
</protein>
<dbReference type="Gene3D" id="2.60.40.2470">
    <property type="entry name" value="SoxY domain"/>
    <property type="match status" value="1"/>
</dbReference>
<feature type="domain" description="Sulphur oxidation protein SoxZ" evidence="2">
    <location>
        <begin position="172"/>
        <end position="261"/>
    </location>
</feature>
<dbReference type="InterPro" id="IPR014756">
    <property type="entry name" value="Ig_E-set"/>
</dbReference>